<sequence length="95" mass="10814">MHSATIGVFLIPKFLDRRYLVLESAADSNLNENELELVERALQAIADNDPAAARDVYCRVHELGVKEAVKAMLSNDENEDFKRLVKLWKKSKTQL</sequence>
<organism evidence="1 2">
    <name type="scientific">Microcoleus asticus IPMA8</name>
    <dbReference type="NCBI Taxonomy" id="2563858"/>
    <lineage>
        <taxon>Bacteria</taxon>
        <taxon>Bacillati</taxon>
        <taxon>Cyanobacteriota</taxon>
        <taxon>Cyanophyceae</taxon>
        <taxon>Oscillatoriophycideae</taxon>
        <taxon>Oscillatoriales</taxon>
        <taxon>Microcoleaceae</taxon>
        <taxon>Microcoleus</taxon>
        <taxon>Microcoleus asticus</taxon>
    </lineage>
</organism>
<evidence type="ECO:0000313" key="2">
    <source>
        <dbReference type="Proteomes" id="UP000702425"/>
    </source>
</evidence>
<protein>
    <submittedName>
        <fullName evidence="1">Uncharacterized protein</fullName>
    </submittedName>
</protein>
<name>A0ABX2D1M3_9CYAN</name>
<proteinExistence type="predicted"/>
<dbReference type="Proteomes" id="UP000702425">
    <property type="component" value="Unassembled WGS sequence"/>
</dbReference>
<comment type="caution">
    <text evidence="1">The sequence shown here is derived from an EMBL/GenBank/DDBJ whole genome shotgun (WGS) entry which is preliminary data.</text>
</comment>
<dbReference type="EMBL" id="SRRZ01000058">
    <property type="protein sequence ID" value="NQE35570.1"/>
    <property type="molecule type" value="Genomic_DNA"/>
</dbReference>
<gene>
    <name evidence="1" type="ORF">E5S67_03305</name>
</gene>
<dbReference type="RefSeq" id="WP_172189063.1">
    <property type="nucleotide sequence ID" value="NZ_CAWPPK010000272.1"/>
</dbReference>
<accession>A0ABX2D1M3</accession>
<evidence type="ECO:0000313" key="1">
    <source>
        <dbReference type="EMBL" id="NQE35570.1"/>
    </source>
</evidence>
<keyword evidence="2" id="KW-1185">Reference proteome</keyword>
<reference evidence="1 2" key="1">
    <citation type="journal article" date="2020" name="Sci. Rep.">
        <title>A novel cyanobacterial geosmin producer, revising GeoA distribution and dispersion patterns in Bacteria.</title>
        <authorList>
            <person name="Churro C."/>
            <person name="Semedo-Aguiar A.P."/>
            <person name="Silva A.D."/>
            <person name="Pereira-Leal J.B."/>
            <person name="Leite R.B."/>
        </authorList>
    </citation>
    <scope>NUCLEOTIDE SEQUENCE [LARGE SCALE GENOMIC DNA]</scope>
    <source>
        <strain evidence="1 2">IPMA8</strain>
    </source>
</reference>